<evidence type="ECO:0000256" key="1">
    <source>
        <dbReference type="SAM" id="Phobius"/>
    </source>
</evidence>
<dbReference type="AlphaFoldDB" id="B7LRL1"/>
<accession>B7LRL1</accession>
<keyword evidence="1" id="KW-0472">Membrane</keyword>
<dbReference type="KEGG" id="efe:EFER_3214"/>
<keyword evidence="3" id="KW-1185">Reference proteome</keyword>
<reference evidence="3" key="1">
    <citation type="journal article" date="2009" name="PLoS Genet.">
        <title>Organised genome dynamics in the Escherichia coli species results in highly diverse adaptive paths.</title>
        <authorList>
            <person name="Touchon M."/>
            <person name="Hoede C."/>
            <person name="Tenaillon O."/>
            <person name="Barbe V."/>
            <person name="Baeriswyl S."/>
            <person name="Bidet P."/>
            <person name="Bingen E."/>
            <person name="Bonacorsi S."/>
            <person name="Bouchier C."/>
            <person name="Bouvet O."/>
            <person name="Calteau A."/>
            <person name="Chiapello H."/>
            <person name="Clermont O."/>
            <person name="Cruveiller S."/>
            <person name="Danchin A."/>
            <person name="Diard M."/>
            <person name="Dossat C."/>
            <person name="Karoui M.E."/>
            <person name="Frapy E."/>
            <person name="Garry L."/>
            <person name="Ghigo J.M."/>
            <person name="Gilles A.M."/>
            <person name="Johnson J."/>
            <person name="Le Bouguenec C."/>
            <person name="Lescat M."/>
            <person name="Mangenot S."/>
            <person name="Martinez-Jehanne V."/>
            <person name="Matic I."/>
            <person name="Nassif X."/>
            <person name="Oztas S."/>
            <person name="Petit M.A."/>
            <person name="Pichon C."/>
            <person name="Rouy Z."/>
            <person name="Ruf C.S."/>
            <person name="Schneider D."/>
            <person name="Tourret J."/>
            <person name="Vacherie B."/>
            <person name="Vallenet D."/>
            <person name="Medigue C."/>
            <person name="Rocha E.P.C."/>
            <person name="Denamur E."/>
        </authorList>
    </citation>
    <scope>NUCLEOTIDE SEQUENCE [LARGE SCALE GENOMIC DNA]</scope>
    <source>
        <strain evidence="3">ATCC 35469 / DSM 13698 / BCRC 15582 / CCUG 18766 / IAM 14443 / JCM 21226 / LMG 7866 / NBRC 102419 / NCTC 12128 / CDC 0568-73</strain>
    </source>
</reference>
<organism evidence="2 3">
    <name type="scientific">Escherichia fergusonii (strain ATCC 35469 / DSM 13698 / CCUG 18766 / IAM 14443 / JCM 21226 / LMG 7866 / NBRC 102419 / NCTC 12128 / CDC 0568-73)</name>
    <dbReference type="NCBI Taxonomy" id="585054"/>
    <lineage>
        <taxon>Bacteria</taxon>
        <taxon>Pseudomonadati</taxon>
        <taxon>Pseudomonadota</taxon>
        <taxon>Gammaproteobacteria</taxon>
        <taxon>Enterobacterales</taxon>
        <taxon>Enterobacteriaceae</taxon>
        <taxon>Escherichia</taxon>
    </lineage>
</organism>
<keyword evidence="1" id="KW-1133">Transmembrane helix</keyword>
<dbReference type="EMBL" id="CU928158">
    <property type="protein sequence ID" value="CAQ90707.1"/>
    <property type="molecule type" value="Genomic_DNA"/>
</dbReference>
<dbReference type="HOGENOM" id="CLU_3007482_0_0_6"/>
<evidence type="ECO:0000313" key="3">
    <source>
        <dbReference type="Proteomes" id="UP000000745"/>
    </source>
</evidence>
<sequence>MPVSRLANLVKSKKNVMKLMLFWSNSTVYCQYLLESCSVVWVAIIRKIKYIKAKFA</sequence>
<proteinExistence type="predicted"/>
<dbReference type="Proteomes" id="UP000000745">
    <property type="component" value="Chromosome"/>
</dbReference>
<feature type="transmembrane region" description="Helical" evidence="1">
    <location>
        <begin position="20"/>
        <end position="44"/>
    </location>
</feature>
<keyword evidence="1" id="KW-0812">Transmembrane</keyword>
<name>B7LRL1_ESCF3</name>
<protein>
    <submittedName>
        <fullName evidence="2">Uncharacterized protein</fullName>
    </submittedName>
</protein>
<evidence type="ECO:0000313" key="2">
    <source>
        <dbReference type="EMBL" id="CAQ90707.1"/>
    </source>
</evidence>
<gene>
    <name evidence="2" type="ordered locus">EFER_3214</name>
</gene>